<keyword evidence="5" id="KW-1185">Reference proteome</keyword>
<organism evidence="4 5">
    <name type="scientific">Apibacter adventoris</name>
    <dbReference type="NCBI Taxonomy" id="1679466"/>
    <lineage>
        <taxon>Bacteria</taxon>
        <taxon>Pseudomonadati</taxon>
        <taxon>Bacteroidota</taxon>
        <taxon>Flavobacteriia</taxon>
        <taxon>Flavobacteriales</taxon>
        <taxon>Weeksellaceae</taxon>
        <taxon>Apibacter</taxon>
    </lineage>
</organism>
<dbReference type="SUPFAM" id="SSF51735">
    <property type="entry name" value="NAD(P)-binding Rossmann-fold domains"/>
    <property type="match status" value="1"/>
</dbReference>
<dbReference type="InterPro" id="IPR008927">
    <property type="entry name" value="6-PGluconate_DH-like_C_sf"/>
</dbReference>
<evidence type="ECO:0000259" key="3">
    <source>
        <dbReference type="Pfam" id="PF10728"/>
    </source>
</evidence>
<dbReference type="Proteomes" id="UP000238042">
    <property type="component" value="Unassembled WGS sequence"/>
</dbReference>
<dbReference type="InterPro" id="IPR006151">
    <property type="entry name" value="Shikm_DH/Glu-tRNA_Rdtase"/>
</dbReference>
<sequence>MSSRKIVIVGAGNVAFHLTRALLENTLNVVQIFNRTLEKAQDLANNYNIKYTDKISEIEKADIYIICTSDKAIPEISYYIPFEDCLVVHTSGATPITALKGKYRKGVFYPLQTFSKNKNIKYDEIPFLVEAENINDQNELISLGKRISEEVYVMPYEKRLPVHMSAVWASNFTNHLYYIAGEICKKQGIPFNILVPLIKETVDKIQNNMSPFEAQTGPAKRQDEEIINKHLQILESDPNSTRYQIYKLITESIIKTYHD</sequence>
<proteinExistence type="predicted"/>
<dbReference type="InterPro" id="IPR037108">
    <property type="entry name" value="TM1727-like_C_sf"/>
</dbReference>
<dbReference type="AlphaFoldDB" id="A0A2S8A7L0"/>
<dbReference type="InterPro" id="IPR018931">
    <property type="entry name" value="DUF2520"/>
</dbReference>
<accession>A0A2S8A7L0</accession>
<keyword evidence="1" id="KW-0521">NADP</keyword>
<protein>
    <submittedName>
        <fullName evidence="4">DUF2520 domain-containing protein</fullName>
    </submittedName>
</protein>
<dbReference type="RefSeq" id="WP_105191477.1">
    <property type="nucleotide sequence ID" value="NZ_PSZM01000046.1"/>
</dbReference>
<dbReference type="PANTHER" id="PTHR40459">
    <property type="entry name" value="CONSERVED HYPOTHETICAL ALANINE AND LEUCINE RICH PROTEIN"/>
    <property type="match status" value="1"/>
</dbReference>
<feature type="domain" description="DUF2520" evidence="3">
    <location>
        <begin position="125"/>
        <end position="252"/>
    </location>
</feature>
<name>A0A2S8A7L0_9FLAO</name>
<dbReference type="Pfam" id="PF10728">
    <property type="entry name" value="DUF2520"/>
    <property type="match status" value="1"/>
</dbReference>
<dbReference type="SUPFAM" id="SSF48179">
    <property type="entry name" value="6-phosphogluconate dehydrogenase C-terminal domain-like"/>
    <property type="match status" value="1"/>
</dbReference>
<reference evidence="4 5" key="1">
    <citation type="submission" date="2018-02" db="EMBL/GenBank/DDBJ databases">
        <title>Genome sequences of Apibacter spp., gut symbionts of Asian honey bees.</title>
        <authorList>
            <person name="Kwong W.K."/>
            <person name="Steele M.I."/>
            <person name="Moran N.A."/>
        </authorList>
    </citation>
    <scope>NUCLEOTIDE SEQUENCE [LARGE SCALE GENOMIC DNA]</scope>
    <source>
        <strain evidence="5">wkB301</strain>
    </source>
</reference>
<dbReference type="Gene3D" id="1.10.1040.20">
    <property type="entry name" value="ProC-like, C-terminal domain"/>
    <property type="match status" value="1"/>
</dbReference>
<evidence type="ECO:0000259" key="2">
    <source>
        <dbReference type="Pfam" id="PF01488"/>
    </source>
</evidence>
<evidence type="ECO:0000313" key="4">
    <source>
        <dbReference type="EMBL" id="PQL90555.1"/>
    </source>
</evidence>
<dbReference type="OrthoDB" id="9810755at2"/>
<comment type="caution">
    <text evidence="4">The sequence shown here is derived from an EMBL/GenBank/DDBJ whole genome shotgun (WGS) entry which is preliminary data.</text>
</comment>
<dbReference type="InterPro" id="IPR036291">
    <property type="entry name" value="NAD(P)-bd_dom_sf"/>
</dbReference>
<dbReference type="Pfam" id="PF01488">
    <property type="entry name" value="Shikimate_DH"/>
    <property type="match status" value="1"/>
</dbReference>
<feature type="domain" description="Quinate/shikimate 5-dehydrogenase/glutamyl-tRNA reductase" evidence="2">
    <location>
        <begin position="2"/>
        <end position="71"/>
    </location>
</feature>
<dbReference type="EMBL" id="PSZM01000046">
    <property type="protein sequence ID" value="PQL90555.1"/>
    <property type="molecule type" value="Genomic_DNA"/>
</dbReference>
<evidence type="ECO:0000313" key="5">
    <source>
        <dbReference type="Proteomes" id="UP000238042"/>
    </source>
</evidence>
<dbReference type="Gene3D" id="3.40.50.720">
    <property type="entry name" value="NAD(P)-binding Rossmann-like Domain"/>
    <property type="match status" value="1"/>
</dbReference>
<evidence type="ECO:0000256" key="1">
    <source>
        <dbReference type="ARBA" id="ARBA00022857"/>
    </source>
</evidence>
<gene>
    <name evidence="4" type="ORF">C4S77_11790</name>
</gene>
<dbReference type="PANTHER" id="PTHR40459:SF1">
    <property type="entry name" value="CONSERVED HYPOTHETICAL ALANINE AND LEUCINE RICH PROTEIN"/>
    <property type="match status" value="1"/>
</dbReference>